<evidence type="ECO:0000256" key="1">
    <source>
        <dbReference type="SAM" id="Coils"/>
    </source>
</evidence>
<dbReference type="Proteomes" id="UP001338125">
    <property type="component" value="Unassembled WGS sequence"/>
</dbReference>
<evidence type="ECO:0000313" key="3">
    <source>
        <dbReference type="EMBL" id="KAK5995351.1"/>
    </source>
</evidence>
<feature type="coiled-coil region" evidence="1">
    <location>
        <begin position="231"/>
        <end position="276"/>
    </location>
</feature>
<proteinExistence type="predicted"/>
<organism evidence="3 4">
    <name type="scientific">Cladobotryum mycophilum</name>
    <dbReference type="NCBI Taxonomy" id="491253"/>
    <lineage>
        <taxon>Eukaryota</taxon>
        <taxon>Fungi</taxon>
        <taxon>Dikarya</taxon>
        <taxon>Ascomycota</taxon>
        <taxon>Pezizomycotina</taxon>
        <taxon>Sordariomycetes</taxon>
        <taxon>Hypocreomycetidae</taxon>
        <taxon>Hypocreales</taxon>
        <taxon>Hypocreaceae</taxon>
        <taxon>Cladobotryum</taxon>
    </lineage>
</organism>
<comment type="caution">
    <text evidence="3">The sequence shown here is derived from an EMBL/GenBank/DDBJ whole genome shotgun (WGS) entry which is preliminary data.</text>
</comment>
<name>A0ABR0ST67_9HYPO</name>
<evidence type="ECO:0000313" key="4">
    <source>
        <dbReference type="Proteomes" id="UP001338125"/>
    </source>
</evidence>
<sequence>MGILSNNPKRRKFPTRTIRVPVPKSTANQDNHDEDQTLLVPSHASTIADTIKPVASTENPMISTECWETWLPILGHVKDSLRINLGTKSEFETILGEGYLKVTFYFLSDETSPTIELLSVIHVCGKDAKIATRTIIEHNERSGCGLWGPFSLPERKILPCCDELHQDVPETGELSRYEHDLQLSKRDSTIRALEATAHRQVQDKSLKEQVKFLRRANTRIAKHSLVTTRDKHELKNQIQDLKDQLVSIREDFRWKLREQRQDIRRLKALLKGAKAD</sequence>
<dbReference type="EMBL" id="JAVFKD010000004">
    <property type="protein sequence ID" value="KAK5995351.1"/>
    <property type="molecule type" value="Genomic_DNA"/>
</dbReference>
<feature type="region of interest" description="Disordered" evidence="2">
    <location>
        <begin position="1"/>
        <end position="32"/>
    </location>
</feature>
<evidence type="ECO:0000256" key="2">
    <source>
        <dbReference type="SAM" id="MobiDB-lite"/>
    </source>
</evidence>
<gene>
    <name evidence="3" type="ORF">PT974_03755</name>
</gene>
<accession>A0ABR0ST67</accession>
<reference evidence="3 4" key="1">
    <citation type="submission" date="2024-01" db="EMBL/GenBank/DDBJ databases">
        <title>Complete genome of Cladobotryum mycophilum ATHUM6906.</title>
        <authorList>
            <person name="Christinaki A.C."/>
            <person name="Myridakis A.I."/>
            <person name="Kouvelis V.N."/>
        </authorList>
    </citation>
    <scope>NUCLEOTIDE SEQUENCE [LARGE SCALE GENOMIC DNA]</scope>
    <source>
        <strain evidence="3 4">ATHUM6906</strain>
    </source>
</reference>
<protein>
    <submittedName>
        <fullName evidence="3">Uncharacterized protein</fullName>
    </submittedName>
</protein>
<keyword evidence="4" id="KW-1185">Reference proteome</keyword>
<keyword evidence="1" id="KW-0175">Coiled coil</keyword>